<dbReference type="GO" id="GO:0005615">
    <property type="term" value="C:extracellular space"/>
    <property type="evidence" value="ECO:0007669"/>
    <property type="project" value="TreeGrafter"/>
</dbReference>
<organism evidence="8 9">
    <name type="scientific">Drosophila albomicans</name>
    <name type="common">Fruit fly</name>
    <dbReference type="NCBI Taxonomy" id="7291"/>
    <lineage>
        <taxon>Eukaryota</taxon>
        <taxon>Metazoa</taxon>
        <taxon>Ecdysozoa</taxon>
        <taxon>Arthropoda</taxon>
        <taxon>Hexapoda</taxon>
        <taxon>Insecta</taxon>
        <taxon>Pterygota</taxon>
        <taxon>Neoptera</taxon>
        <taxon>Endopterygota</taxon>
        <taxon>Diptera</taxon>
        <taxon>Brachycera</taxon>
        <taxon>Muscomorpha</taxon>
        <taxon>Ephydroidea</taxon>
        <taxon>Drosophilidae</taxon>
        <taxon>Drosophila</taxon>
    </lineage>
</organism>
<dbReference type="GeneID" id="117564830"/>
<keyword evidence="6" id="KW-1015">Disulfide bond</keyword>
<dbReference type="PANTHER" id="PTHR10083">
    <property type="entry name" value="KUNITZ-TYPE PROTEASE INHIBITOR-RELATED"/>
    <property type="match status" value="1"/>
</dbReference>
<dbReference type="Pfam" id="PF00014">
    <property type="entry name" value="Kunitz_BPTI"/>
    <property type="match status" value="1"/>
</dbReference>
<comment type="subcellular location">
    <subcellularLocation>
        <location evidence="1">Secreted</location>
    </subcellularLocation>
</comment>
<evidence type="ECO:0000313" key="9">
    <source>
        <dbReference type="RefSeq" id="XP_034099646.1"/>
    </source>
</evidence>
<keyword evidence="2" id="KW-0964">Secreted</keyword>
<evidence type="ECO:0000256" key="3">
    <source>
        <dbReference type="ARBA" id="ARBA00022656"/>
    </source>
</evidence>
<dbReference type="Gene3D" id="4.10.410.10">
    <property type="entry name" value="Pancreatic trypsin inhibitor Kunitz domain"/>
    <property type="match status" value="1"/>
</dbReference>
<keyword evidence="8" id="KW-1185">Reference proteome</keyword>
<dbReference type="OrthoDB" id="4473401at2759"/>
<evidence type="ECO:0000259" key="7">
    <source>
        <dbReference type="PROSITE" id="PS50279"/>
    </source>
</evidence>
<dbReference type="SMART" id="SM00131">
    <property type="entry name" value="KU"/>
    <property type="match status" value="1"/>
</dbReference>
<keyword evidence="4" id="KW-0646">Protease inhibitor</keyword>
<sequence length="117" mass="13862">MCFYEFHFNWKYLAMKLFLYICCLVFVFRAVSSYNKVIRQPKCLYMADVGPCEDSIKVYGYDYTTNRCVHFFYGGCGGNPNRFATKEECMQECHVESEESAEDEEYILDDIHMRSDL</sequence>
<dbReference type="InterPro" id="IPR002223">
    <property type="entry name" value="Kunitz_BPTI"/>
</dbReference>
<dbReference type="CDD" id="cd00109">
    <property type="entry name" value="Kunitz-type"/>
    <property type="match status" value="1"/>
</dbReference>
<dbReference type="InterPro" id="IPR036880">
    <property type="entry name" value="Kunitz_BPTI_sf"/>
</dbReference>
<dbReference type="AlphaFoldDB" id="A0A6P8W7M6"/>
<protein>
    <submittedName>
        <fullName evidence="9">U-actitoxin-Avd3r</fullName>
    </submittedName>
</protein>
<evidence type="ECO:0000256" key="6">
    <source>
        <dbReference type="ARBA" id="ARBA00023157"/>
    </source>
</evidence>
<name>A0A6P8W7M6_DROAB</name>
<keyword evidence="5" id="KW-0722">Serine protease inhibitor</keyword>
<feature type="domain" description="BPTI/Kunitz inhibitor" evidence="7">
    <location>
        <begin position="43"/>
        <end position="93"/>
    </location>
</feature>
<dbReference type="InterPro" id="IPR050098">
    <property type="entry name" value="TFPI/VKTCI-like"/>
</dbReference>
<dbReference type="PANTHER" id="PTHR10083:SF217">
    <property type="entry name" value="BOOPHILIN-H2"/>
    <property type="match status" value="1"/>
</dbReference>
<dbReference type="PROSITE" id="PS50279">
    <property type="entry name" value="BPTI_KUNITZ_2"/>
    <property type="match status" value="1"/>
</dbReference>
<keyword evidence="3" id="KW-0800">Toxin</keyword>
<dbReference type="RefSeq" id="XP_034099646.1">
    <property type="nucleotide sequence ID" value="XM_034243755.2"/>
</dbReference>
<dbReference type="PRINTS" id="PR00759">
    <property type="entry name" value="BASICPTASE"/>
</dbReference>
<accession>A0A6P8W7M6</accession>
<gene>
    <name evidence="9" type="primary">LOC117564830</name>
</gene>
<reference evidence="9" key="1">
    <citation type="submission" date="2025-08" db="UniProtKB">
        <authorList>
            <consortium name="RefSeq"/>
        </authorList>
    </citation>
    <scope>IDENTIFICATION</scope>
    <source>
        <strain evidence="9">15112-1751.03</strain>
        <tissue evidence="9">Whole Adult</tissue>
    </source>
</reference>
<dbReference type="SUPFAM" id="SSF57362">
    <property type="entry name" value="BPTI-like"/>
    <property type="match status" value="1"/>
</dbReference>
<dbReference type="InterPro" id="IPR020901">
    <property type="entry name" value="Prtase_inh_Kunz-CS"/>
</dbReference>
<evidence type="ECO:0000256" key="1">
    <source>
        <dbReference type="ARBA" id="ARBA00004613"/>
    </source>
</evidence>
<dbReference type="FunFam" id="4.10.410.10:FF:000026">
    <property type="entry name" value="Serine protease inhibitor, putative"/>
    <property type="match status" value="1"/>
</dbReference>
<evidence type="ECO:0000256" key="2">
    <source>
        <dbReference type="ARBA" id="ARBA00022525"/>
    </source>
</evidence>
<evidence type="ECO:0000256" key="5">
    <source>
        <dbReference type="ARBA" id="ARBA00022900"/>
    </source>
</evidence>
<dbReference type="Proteomes" id="UP000515160">
    <property type="component" value="Chromosome 2L"/>
</dbReference>
<proteinExistence type="predicted"/>
<dbReference type="GO" id="GO:0004867">
    <property type="term" value="F:serine-type endopeptidase inhibitor activity"/>
    <property type="evidence" value="ECO:0007669"/>
    <property type="project" value="UniProtKB-KW"/>
</dbReference>
<evidence type="ECO:0000256" key="4">
    <source>
        <dbReference type="ARBA" id="ARBA00022690"/>
    </source>
</evidence>
<evidence type="ECO:0000313" key="8">
    <source>
        <dbReference type="Proteomes" id="UP000515160"/>
    </source>
</evidence>
<dbReference type="PROSITE" id="PS00280">
    <property type="entry name" value="BPTI_KUNITZ_1"/>
    <property type="match status" value="1"/>
</dbReference>